<dbReference type="GO" id="GO:0052636">
    <property type="term" value="F:arabinosyltransferase activity"/>
    <property type="evidence" value="ECO:0007669"/>
    <property type="project" value="TreeGrafter"/>
</dbReference>
<dbReference type="GO" id="GO:0005794">
    <property type="term" value="C:Golgi apparatus"/>
    <property type="evidence" value="ECO:0007669"/>
    <property type="project" value="TreeGrafter"/>
</dbReference>
<protein>
    <submittedName>
        <fullName evidence="1">Uncharacterized protein</fullName>
    </submittedName>
</protein>
<name>A0A7S3BAD7_9EUKA</name>
<dbReference type="EMBL" id="HBHX01050233">
    <property type="protein sequence ID" value="CAE0129706.1"/>
    <property type="molecule type" value="Transcribed_RNA"/>
</dbReference>
<dbReference type="AlphaFoldDB" id="A0A7S3BAD7"/>
<reference evidence="1" key="1">
    <citation type="submission" date="2021-01" db="EMBL/GenBank/DDBJ databases">
        <authorList>
            <person name="Corre E."/>
            <person name="Pelletier E."/>
            <person name="Niang G."/>
            <person name="Scheremetjew M."/>
            <person name="Finn R."/>
            <person name="Kale V."/>
            <person name="Holt S."/>
            <person name="Cochrane G."/>
            <person name="Meng A."/>
            <person name="Brown T."/>
            <person name="Cohen L."/>
        </authorList>
    </citation>
    <scope>NUCLEOTIDE SEQUENCE</scope>
    <source>
        <strain evidence="1">CCMP281</strain>
    </source>
</reference>
<dbReference type="PANTHER" id="PTHR46936">
    <property type="entry name" value="ARABINOSYLTRANSFERASE XEG113"/>
    <property type="match status" value="1"/>
</dbReference>
<accession>A0A7S3BAD7</accession>
<evidence type="ECO:0000313" key="1">
    <source>
        <dbReference type="EMBL" id="CAE0129706.1"/>
    </source>
</evidence>
<proteinExistence type="predicted"/>
<dbReference type="InterPro" id="IPR053250">
    <property type="entry name" value="Glycosyltransferase_77"/>
</dbReference>
<dbReference type="PANTHER" id="PTHR46936:SF1">
    <property type="entry name" value="ARABINOSYLTRANSFERASE XEG113"/>
    <property type="match status" value="1"/>
</dbReference>
<organism evidence="1">
    <name type="scientific">Haptolina ericina</name>
    <dbReference type="NCBI Taxonomy" id="156174"/>
    <lineage>
        <taxon>Eukaryota</taxon>
        <taxon>Haptista</taxon>
        <taxon>Haptophyta</taxon>
        <taxon>Prymnesiophyceae</taxon>
        <taxon>Prymnesiales</taxon>
        <taxon>Prymnesiaceae</taxon>
        <taxon>Haptolina</taxon>
    </lineage>
</organism>
<sequence length="238" mass="25460">MALMGYLAELRDGLALARALGRILVLPSMLCYCDRLWAGSDNILAAGCMYPGSEGAPFLPFKCPMDHVLSPAAWQRANLDFRDSSFLTRPQLQPALANSTVDVSLVPPVDSKLGQSLPATTPSTAMLPMHTTTDEAVRLLGSGAAGSATLLRIPHARGILCGLGSASEVAEFHRIARVLTTPAWCTRCHGGCQRLLARWFKPDELPGAGRGTTEWCMQPPRPPAFSFGKCVLNTVPSS</sequence>
<gene>
    <name evidence="1" type="ORF">HERI1096_LOCUS27736</name>
</gene>